<evidence type="ECO:0000259" key="1">
    <source>
        <dbReference type="SMART" id="SM00256"/>
    </source>
</evidence>
<dbReference type="SUPFAM" id="SSF81383">
    <property type="entry name" value="F-box domain"/>
    <property type="match status" value="2"/>
</dbReference>
<dbReference type="NCBIfam" id="TIGR01640">
    <property type="entry name" value="F_box_assoc_1"/>
    <property type="match status" value="1"/>
</dbReference>
<sequence length="549" mass="61603">MKVYSKRRRSRRLIIGCTSSEHSFAAELIANNSDLLTEILIRVPAKSLIRFKSVSKQWLSLISDSQFASDHARRNHHSSVSALYFYSNRWSLDEQPQSVSIAGHQTLLPTLSFLDGVVVSSCTTTIERSCNGLILCSNGFRKPPYIVCNLTTRKFSLLPDIGPTSSESYRKNAAAFLAFDPSKSPHYKVILFSSSYVNNGRWVEIEIYSSQTSSWKHISVPDPRGVPFMFSVFWNGAIHCITYANVHVRFEVEEEKFIQTPMPRNPKIISPDKIRYFGGCGGDLLLIQTPQPCAMGFSVLQMHRDYCGWIVKYRVNLRPILSVFPKTERKTIVTCSEFNVLCVVKGVNEKDFTLVLAIRGKVISYNVKSNILKELYDLSTDDPDDWRPSWCNTYQFIESLSPGKMTNSKGTLVIGYNSSEHTPATELIGSNVDILTEILTCVPAKFVIRFKCVSKDWFSLISNSPFSRNHSNRYPSALFSGLFINPVTSFDDEKVKSVSLHGQHQSLPTSSLLDGVGYGSGTFRIEDSCKGLLLCLNGPTCFIVCNPTT</sequence>
<organism evidence="2 3">
    <name type="scientific">Camellia sinensis</name>
    <name type="common">Tea plant</name>
    <name type="synonym">Thea sinensis</name>
    <dbReference type="NCBI Taxonomy" id="4442"/>
    <lineage>
        <taxon>Eukaryota</taxon>
        <taxon>Viridiplantae</taxon>
        <taxon>Streptophyta</taxon>
        <taxon>Embryophyta</taxon>
        <taxon>Tracheophyta</taxon>
        <taxon>Spermatophyta</taxon>
        <taxon>Magnoliopsida</taxon>
        <taxon>eudicotyledons</taxon>
        <taxon>Gunneridae</taxon>
        <taxon>Pentapetalae</taxon>
        <taxon>asterids</taxon>
        <taxon>Ericales</taxon>
        <taxon>Theaceae</taxon>
        <taxon>Camellia</taxon>
    </lineage>
</organism>
<feature type="domain" description="F-box" evidence="1">
    <location>
        <begin position="432"/>
        <end position="470"/>
    </location>
</feature>
<evidence type="ECO:0000313" key="2">
    <source>
        <dbReference type="EMBL" id="KAF5956721.1"/>
    </source>
</evidence>
<dbReference type="AlphaFoldDB" id="A0A7J7HWU6"/>
<gene>
    <name evidence="2" type="ORF">HYC85_003946</name>
</gene>
<reference evidence="3" key="1">
    <citation type="journal article" date="2020" name="Nat. Commun.">
        <title>Genome assembly of wild tea tree DASZ reveals pedigree and selection history of tea varieties.</title>
        <authorList>
            <person name="Zhang W."/>
            <person name="Zhang Y."/>
            <person name="Qiu H."/>
            <person name="Guo Y."/>
            <person name="Wan H."/>
            <person name="Zhang X."/>
            <person name="Scossa F."/>
            <person name="Alseekh S."/>
            <person name="Zhang Q."/>
            <person name="Wang P."/>
            <person name="Xu L."/>
            <person name="Schmidt M.H."/>
            <person name="Jia X."/>
            <person name="Li D."/>
            <person name="Zhu A."/>
            <person name="Guo F."/>
            <person name="Chen W."/>
            <person name="Ni D."/>
            <person name="Usadel B."/>
            <person name="Fernie A.R."/>
            <person name="Wen W."/>
        </authorList>
    </citation>
    <scope>NUCLEOTIDE SEQUENCE [LARGE SCALE GENOMIC DNA]</scope>
    <source>
        <strain evidence="3">cv. G240</strain>
    </source>
</reference>
<dbReference type="InterPro" id="IPR017451">
    <property type="entry name" value="F-box-assoc_interact_dom"/>
</dbReference>
<reference evidence="2 3" key="2">
    <citation type="submission" date="2020-07" db="EMBL/GenBank/DDBJ databases">
        <title>Genome assembly of wild tea tree DASZ reveals pedigree and selection history of tea varieties.</title>
        <authorList>
            <person name="Zhang W."/>
        </authorList>
    </citation>
    <scope>NUCLEOTIDE SEQUENCE [LARGE SCALE GENOMIC DNA]</scope>
    <source>
        <strain evidence="3">cv. G240</strain>
        <tissue evidence="2">Leaf</tissue>
    </source>
</reference>
<dbReference type="SMART" id="SM00256">
    <property type="entry name" value="FBOX"/>
    <property type="match status" value="2"/>
</dbReference>
<dbReference type="EMBL" id="JACBKZ010000002">
    <property type="protein sequence ID" value="KAF5956721.1"/>
    <property type="molecule type" value="Genomic_DNA"/>
</dbReference>
<accession>A0A7J7HWU6</accession>
<dbReference type="InterPro" id="IPR001810">
    <property type="entry name" value="F-box_dom"/>
</dbReference>
<proteinExistence type="predicted"/>
<dbReference type="InterPro" id="IPR013187">
    <property type="entry name" value="F-box-assoc_dom_typ3"/>
</dbReference>
<dbReference type="Pfam" id="PF00646">
    <property type="entry name" value="F-box"/>
    <property type="match status" value="2"/>
</dbReference>
<dbReference type="InterPro" id="IPR036047">
    <property type="entry name" value="F-box-like_dom_sf"/>
</dbReference>
<dbReference type="Pfam" id="PF08268">
    <property type="entry name" value="FBA_3"/>
    <property type="match status" value="1"/>
</dbReference>
<keyword evidence="3" id="KW-1185">Reference proteome</keyword>
<feature type="domain" description="F-box" evidence="1">
    <location>
        <begin position="31"/>
        <end position="71"/>
    </location>
</feature>
<dbReference type="PANTHER" id="PTHR35546">
    <property type="entry name" value="F-BOX PROTEIN INTERACTION DOMAIN PROTEIN-RELATED"/>
    <property type="match status" value="1"/>
</dbReference>
<dbReference type="Proteomes" id="UP000593564">
    <property type="component" value="Unassembled WGS sequence"/>
</dbReference>
<protein>
    <recommendedName>
        <fullName evidence="1">F-box domain-containing protein</fullName>
    </recommendedName>
</protein>
<dbReference type="InterPro" id="IPR055290">
    <property type="entry name" value="At3g26010-like"/>
</dbReference>
<name>A0A7J7HWU6_CAMSI</name>
<dbReference type="CDD" id="cd22157">
    <property type="entry name" value="F-box_AtFBW1-like"/>
    <property type="match status" value="1"/>
</dbReference>
<evidence type="ECO:0000313" key="3">
    <source>
        <dbReference type="Proteomes" id="UP000593564"/>
    </source>
</evidence>
<dbReference type="Gene3D" id="1.20.1280.50">
    <property type="match status" value="1"/>
</dbReference>
<comment type="caution">
    <text evidence="2">The sequence shown here is derived from an EMBL/GenBank/DDBJ whole genome shotgun (WGS) entry which is preliminary data.</text>
</comment>
<dbReference type="PANTHER" id="PTHR35546:SF130">
    <property type="entry name" value="EXPRESSED PROTEIN"/>
    <property type="match status" value="1"/>
</dbReference>